<proteinExistence type="predicted"/>
<evidence type="ECO:0000256" key="1">
    <source>
        <dbReference type="SAM" id="MobiDB-lite"/>
    </source>
</evidence>
<name>A0AAD1U085_EUPCR</name>
<feature type="compositionally biased region" description="Basic and acidic residues" evidence="1">
    <location>
        <begin position="458"/>
        <end position="470"/>
    </location>
</feature>
<feature type="compositionally biased region" description="Basic residues" evidence="1">
    <location>
        <begin position="447"/>
        <end position="457"/>
    </location>
</feature>
<evidence type="ECO:0000313" key="2">
    <source>
        <dbReference type="EMBL" id="CAI2359433.1"/>
    </source>
</evidence>
<feature type="region of interest" description="Disordered" evidence="1">
    <location>
        <begin position="589"/>
        <end position="611"/>
    </location>
</feature>
<dbReference type="EMBL" id="CAMPGE010000681">
    <property type="protein sequence ID" value="CAI2359433.1"/>
    <property type="molecule type" value="Genomic_DNA"/>
</dbReference>
<dbReference type="Proteomes" id="UP001295684">
    <property type="component" value="Unassembled WGS sequence"/>
</dbReference>
<feature type="compositionally biased region" description="Polar residues" evidence="1">
    <location>
        <begin position="471"/>
        <end position="485"/>
    </location>
</feature>
<gene>
    <name evidence="2" type="ORF">ECRASSUSDP1_LOCUS724</name>
</gene>
<feature type="region of interest" description="Disordered" evidence="1">
    <location>
        <begin position="439"/>
        <end position="493"/>
    </location>
</feature>
<dbReference type="AlphaFoldDB" id="A0AAD1U085"/>
<keyword evidence="3" id="KW-1185">Reference proteome</keyword>
<reference evidence="2" key="1">
    <citation type="submission" date="2023-07" db="EMBL/GenBank/DDBJ databases">
        <authorList>
            <consortium name="AG Swart"/>
            <person name="Singh M."/>
            <person name="Singh A."/>
            <person name="Seah K."/>
            <person name="Emmerich C."/>
        </authorList>
    </citation>
    <scope>NUCLEOTIDE SEQUENCE</scope>
    <source>
        <strain evidence="2">DP1</strain>
    </source>
</reference>
<organism evidence="2 3">
    <name type="scientific">Euplotes crassus</name>
    <dbReference type="NCBI Taxonomy" id="5936"/>
    <lineage>
        <taxon>Eukaryota</taxon>
        <taxon>Sar</taxon>
        <taxon>Alveolata</taxon>
        <taxon>Ciliophora</taxon>
        <taxon>Intramacronucleata</taxon>
        <taxon>Spirotrichea</taxon>
        <taxon>Hypotrichia</taxon>
        <taxon>Euplotida</taxon>
        <taxon>Euplotidae</taxon>
        <taxon>Moneuplotes</taxon>
    </lineage>
</organism>
<sequence length="661" mass="76496">MQTVHQPVEIESRLKQACGPNCQFQNRLGILETDLMKSRAECIKLKKEIASLQKVISVDGRSTNDTSSTALLPSEFKELWKELTTEKIIDAFANFYDDQHLYILLIQTTFNICQLEIKNLIQRKKDEIIGVLSISQEEDKRSVSTRIEKVFQIYSRYIFKYDKTFCTEISNKLLETLKTKFKTSLPAEEFCKLFEDGDASTPSPDLEEMMECEEFEGCIKILHTLCLNMILSDPPITIELMEFVNLENDKQVHDLEEIFSSLITSMSYDKTQHECMDGFPSENKPCLLVLNPPKKQNSNFVGIKKSVVMVDKQYEKFVTPQKANDTKLATQESTTSNELETPFKATEEDHLVEEIDISPIDVSVKNIAKTVERPLKNPSRGIEYYDPSYETKDTHVFDDTEIKKNLIRHKFDNIPNFSSVNKRSSYCSTNKATDYKFYNPIGTEKNSHRKYNKNQTKRAREEFKYKKTESQRPSTSRLSEKSQPSKAHKRGKGSIVVTRAENTFYNEISHSYWNYLKEKGRAECSNRNSIESQNYICSNKAFKTLKEKKPKKKKRDSCTKKVSVIRRKISKTKTAKMTENKYKRFVSRNGMKNPNERYGQGTQPSLKENNSTKFLEPQKTISNSQSKSKLKYLPLKSRTYEISGTCPGKVLRKSKKTNLYK</sequence>
<feature type="compositionally biased region" description="Polar residues" evidence="1">
    <location>
        <begin position="600"/>
        <end position="611"/>
    </location>
</feature>
<comment type="caution">
    <text evidence="2">The sequence shown here is derived from an EMBL/GenBank/DDBJ whole genome shotgun (WGS) entry which is preliminary data.</text>
</comment>
<accession>A0AAD1U085</accession>
<protein>
    <submittedName>
        <fullName evidence="2">Uncharacterized protein</fullName>
    </submittedName>
</protein>
<evidence type="ECO:0000313" key="3">
    <source>
        <dbReference type="Proteomes" id="UP001295684"/>
    </source>
</evidence>